<dbReference type="Proteomes" id="UP000553632">
    <property type="component" value="Unassembled WGS sequence"/>
</dbReference>
<accession>A0A7J6RHP7</accession>
<protein>
    <submittedName>
        <fullName evidence="3">Uncharacterized protein</fullName>
    </submittedName>
</protein>
<feature type="region of interest" description="Disordered" evidence="1">
    <location>
        <begin position="57"/>
        <end position="82"/>
    </location>
</feature>
<gene>
    <name evidence="3" type="ORF">FOZ63_001334</name>
</gene>
<dbReference type="AlphaFoldDB" id="A0A7J6RHP7"/>
<reference evidence="3 4" key="1">
    <citation type="submission" date="2020-04" db="EMBL/GenBank/DDBJ databases">
        <title>Perkinsus olseni comparative genomics.</title>
        <authorList>
            <person name="Bogema D.R."/>
        </authorList>
    </citation>
    <scope>NUCLEOTIDE SEQUENCE [LARGE SCALE GENOMIC DNA]</scope>
    <source>
        <strain evidence="3 4">ATCC PRA-207</strain>
    </source>
</reference>
<feature type="compositionally biased region" description="Low complexity" evidence="1">
    <location>
        <begin position="57"/>
        <end position="66"/>
    </location>
</feature>
<name>A0A7J6RHP7_PEROL</name>
<evidence type="ECO:0000313" key="3">
    <source>
        <dbReference type="EMBL" id="KAF4720123.1"/>
    </source>
</evidence>
<keyword evidence="4" id="KW-1185">Reference proteome</keyword>
<keyword evidence="2" id="KW-0812">Transmembrane</keyword>
<evidence type="ECO:0000313" key="4">
    <source>
        <dbReference type="Proteomes" id="UP000553632"/>
    </source>
</evidence>
<comment type="caution">
    <text evidence="3">The sequence shown here is derived from an EMBL/GenBank/DDBJ whole genome shotgun (WGS) entry which is preliminary data.</text>
</comment>
<proteinExistence type="predicted"/>
<feature type="transmembrane region" description="Helical" evidence="2">
    <location>
        <begin position="98"/>
        <end position="120"/>
    </location>
</feature>
<keyword evidence="2" id="KW-0472">Membrane</keyword>
<evidence type="ECO:0000256" key="1">
    <source>
        <dbReference type="SAM" id="MobiDB-lite"/>
    </source>
</evidence>
<organism evidence="3 4">
    <name type="scientific">Perkinsus olseni</name>
    <name type="common">Perkinsus atlanticus</name>
    <dbReference type="NCBI Taxonomy" id="32597"/>
    <lineage>
        <taxon>Eukaryota</taxon>
        <taxon>Sar</taxon>
        <taxon>Alveolata</taxon>
        <taxon>Perkinsozoa</taxon>
        <taxon>Perkinsea</taxon>
        <taxon>Perkinsida</taxon>
        <taxon>Perkinsidae</taxon>
        <taxon>Perkinsus</taxon>
    </lineage>
</organism>
<dbReference type="EMBL" id="JABANO010025492">
    <property type="protein sequence ID" value="KAF4720123.1"/>
    <property type="molecule type" value="Genomic_DNA"/>
</dbReference>
<sequence length="139" mass="14756">MPTTTPITTVGVTTSTAVWSAIEAPTTMAVTTTTDEVNPTTAETTTASVTSTAVRTTTTGYTGNGTRRLRESGYEGGEEDSLAEVSSEDIGLNGGPQLWFAVVAIITIFMGFGILCVRAIRRRALSDKERPLEYEKSGE</sequence>
<evidence type="ECO:0000256" key="2">
    <source>
        <dbReference type="SAM" id="Phobius"/>
    </source>
</evidence>
<keyword evidence="2" id="KW-1133">Transmembrane helix</keyword>